<dbReference type="SUPFAM" id="SSF53822">
    <property type="entry name" value="Periplasmic binding protein-like I"/>
    <property type="match status" value="1"/>
</dbReference>
<dbReference type="InterPro" id="IPR028081">
    <property type="entry name" value="Leu-bd"/>
</dbReference>
<comment type="similarity">
    <text evidence="1">Belongs to the leucine-binding protein family.</text>
</comment>
<organism evidence="5 6">
    <name type="scientific">Noviherbaspirillum saxi</name>
    <dbReference type="NCBI Taxonomy" id="2320863"/>
    <lineage>
        <taxon>Bacteria</taxon>
        <taxon>Pseudomonadati</taxon>
        <taxon>Pseudomonadota</taxon>
        <taxon>Betaproteobacteria</taxon>
        <taxon>Burkholderiales</taxon>
        <taxon>Oxalobacteraceae</taxon>
        <taxon>Noviherbaspirillum</taxon>
    </lineage>
</organism>
<reference evidence="6" key="1">
    <citation type="submission" date="2018-09" db="EMBL/GenBank/DDBJ databases">
        <authorList>
            <person name="Zhu H."/>
        </authorList>
    </citation>
    <scope>NUCLEOTIDE SEQUENCE [LARGE SCALE GENOMIC DNA]</scope>
    <source>
        <strain evidence="6">K1R23-30</strain>
    </source>
</reference>
<protein>
    <submittedName>
        <fullName evidence="5">ABC transporter substrate-binding protein</fullName>
    </submittedName>
</protein>
<evidence type="ECO:0000256" key="3">
    <source>
        <dbReference type="SAM" id="SignalP"/>
    </source>
</evidence>
<dbReference type="Gene3D" id="3.40.50.2300">
    <property type="match status" value="2"/>
</dbReference>
<dbReference type="AlphaFoldDB" id="A0A3A3FRV5"/>
<dbReference type="OrthoDB" id="9777352at2"/>
<keyword evidence="6" id="KW-1185">Reference proteome</keyword>
<dbReference type="Proteomes" id="UP000265955">
    <property type="component" value="Unassembled WGS sequence"/>
</dbReference>
<dbReference type="EMBL" id="QYUO01000001">
    <property type="protein sequence ID" value="RJF98776.1"/>
    <property type="molecule type" value="Genomic_DNA"/>
</dbReference>
<feature type="signal peptide" evidence="3">
    <location>
        <begin position="1"/>
        <end position="25"/>
    </location>
</feature>
<feature type="chain" id="PRO_5017399868" evidence="3">
    <location>
        <begin position="26"/>
        <end position="379"/>
    </location>
</feature>
<sequence>MEPLRWLRLAAAACVASFAVGASYADDIVIGQVAPLSGVLADTGKDMVLGAKVYFEQVNEQGGIHGKKIRHVVKDDGYKVEETVRLTREMIDKEGALALIGFAGTGNVGELLKQKVLEQANIALVAPYTGGEVLRTPFNPYIFHIRAGYADEAEGIVDQLIMLNMKRIGVMYQDDPFGKAGLAGVEAALKKRGLEVAGTGAYEKNTDNVGEAVKQIAKANPQAVVMISVNKSTAAFSKQIRSASTVAQLVNISVVNPKEISRLIGPDSARGIGVAQVMPYPYSATTGIVKEYQQAMKKYAPAGSELSYTSFEEFVGAKVLVEGIRRAGAGATREKVIRALETLNAFDTGGFTVRFSPTNRIGSRFVEITVIGKDGRLLR</sequence>
<evidence type="ECO:0000259" key="4">
    <source>
        <dbReference type="Pfam" id="PF13458"/>
    </source>
</evidence>
<comment type="caution">
    <text evidence="5">The sequence shown here is derived from an EMBL/GenBank/DDBJ whole genome shotgun (WGS) entry which is preliminary data.</text>
</comment>
<feature type="domain" description="Leucine-binding protein" evidence="4">
    <location>
        <begin position="28"/>
        <end position="368"/>
    </location>
</feature>
<name>A0A3A3FRV5_9BURK</name>
<keyword evidence="2 3" id="KW-0732">Signal</keyword>
<dbReference type="PANTHER" id="PTHR47235">
    <property type="entry name" value="BLR6548 PROTEIN"/>
    <property type="match status" value="1"/>
</dbReference>
<accession>A0A3A3FRV5</accession>
<dbReference type="Pfam" id="PF13458">
    <property type="entry name" value="Peripla_BP_6"/>
    <property type="match status" value="1"/>
</dbReference>
<dbReference type="InterPro" id="IPR028082">
    <property type="entry name" value="Peripla_BP_I"/>
</dbReference>
<evidence type="ECO:0000313" key="6">
    <source>
        <dbReference type="Proteomes" id="UP000265955"/>
    </source>
</evidence>
<gene>
    <name evidence="5" type="ORF">D3871_09800</name>
</gene>
<dbReference type="CDD" id="cd06326">
    <property type="entry name" value="PBP1_ABC_ligand_binding-like"/>
    <property type="match status" value="1"/>
</dbReference>
<evidence type="ECO:0000313" key="5">
    <source>
        <dbReference type="EMBL" id="RJF98776.1"/>
    </source>
</evidence>
<proteinExistence type="inferred from homology"/>
<evidence type="ECO:0000256" key="1">
    <source>
        <dbReference type="ARBA" id="ARBA00010062"/>
    </source>
</evidence>
<dbReference type="PANTHER" id="PTHR47235:SF1">
    <property type="entry name" value="BLR6548 PROTEIN"/>
    <property type="match status" value="1"/>
</dbReference>
<evidence type="ECO:0000256" key="2">
    <source>
        <dbReference type="ARBA" id="ARBA00022729"/>
    </source>
</evidence>
<dbReference type="RefSeq" id="WP_119768723.1">
    <property type="nucleotide sequence ID" value="NZ_QYUO01000001.1"/>
</dbReference>